<dbReference type="EMBL" id="FPKX01000011">
    <property type="protein sequence ID" value="SFZ97660.1"/>
    <property type="molecule type" value="Genomic_DNA"/>
</dbReference>
<name>A0A1W1EC98_9ZZZZ</name>
<dbReference type="Pfam" id="PF00578">
    <property type="entry name" value="AhpC-TSA"/>
    <property type="match status" value="1"/>
</dbReference>
<dbReference type="Gene3D" id="3.40.30.10">
    <property type="entry name" value="Glutaredoxin"/>
    <property type="match status" value="1"/>
</dbReference>
<protein>
    <submittedName>
        <fullName evidence="2">Thioredoxin</fullName>
    </submittedName>
</protein>
<dbReference type="InterPro" id="IPR013766">
    <property type="entry name" value="Thioredoxin_domain"/>
</dbReference>
<dbReference type="PROSITE" id="PS51352">
    <property type="entry name" value="THIOREDOXIN_2"/>
    <property type="match status" value="1"/>
</dbReference>
<evidence type="ECO:0000259" key="1">
    <source>
        <dbReference type="PROSITE" id="PS51352"/>
    </source>
</evidence>
<organism evidence="2">
    <name type="scientific">hydrothermal vent metagenome</name>
    <dbReference type="NCBI Taxonomy" id="652676"/>
    <lineage>
        <taxon>unclassified sequences</taxon>
        <taxon>metagenomes</taxon>
        <taxon>ecological metagenomes</taxon>
    </lineage>
</organism>
<sequence>MTFFKRVIRINILVFSVLFTAAMGGTVFKYTPISVDELTVMVPYASITTYTPPANSTGFTTITTTEGKKIRVDSTPDGFVFEGYEGKIVLLEVYASTCPHCIDAIPAYNRVKAKYPKDVYIITLDTSALNNAGLQQFVNQHNIQYATVAQENKGSMFSFIQSLTTYHFQAVPYLMILDRNGDIVYDKILANFPEAEIDSRIQSLL</sequence>
<dbReference type="CDD" id="cd02966">
    <property type="entry name" value="TlpA_like_family"/>
    <property type="match status" value="1"/>
</dbReference>
<dbReference type="AlphaFoldDB" id="A0A1W1EC98"/>
<dbReference type="PANTHER" id="PTHR42852">
    <property type="entry name" value="THIOL:DISULFIDE INTERCHANGE PROTEIN DSBE"/>
    <property type="match status" value="1"/>
</dbReference>
<evidence type="ECO:0000313" key="2">
    <source>
        <dbReference type="EMBL" id="SFZ97660.1"/>
    </source>
</evidence>
<gene>
    <name evidence="2" type="ORF">MNB_SV-5-1259</name>
</gene>
<dbReference type="GO" id="GO:0016209">
    <property type="term" value="F:antioxidant activity"/>
    <property type="evidence" value="ECO:0007669"/>
    <property type="project" value="InterPro"/>
</dbReference>
<proteinExistence type="predicted"/>
<accession>A0A1W1EC98</accession>
<dbReference type="PANTHER" id="PTHR42852:SF17">
    <property type="entry name" value="THIOREDOXIN-LIKE PROTEIN HI_1115"/>
    <property type="match status" value="1"/>
</dbReference>
<dbReference type="InterPro" id="IPR050553">
    <property type="entry name" value="Thioredoxin_ResA/DsbE_sf"/>
</dbReference>
<dbReference type="InterPro" id="IPR036249">
    <property type="entry name" value="Thioredoxin-like_sf"/>
</dbReference>
<reference evidence="2" key="1">
    <citation type="submission" date="2016-10" db="EMBL/GenBank/DDBJ databases">
        <authorList>
            <person name="de Groot N.N."/>
        </authorList>
    </citation>
    <scope>NUCLEOTIDE SEQUENCE</scope>
</reference>
<dbReference type="InterPro" id="IPR000866">
    <property type="entry name" value="AhpC/TSA"/>
</dbReference>
<dbReference type="GO" id="GO:0016491">
    <property type="term" value="F:oxidoreductase activity"/>
    <property type="evidence" value="ECO:0007669"/>
    <property type="project" value="InterPro"/>
</dbReference>
<feature type="domain" description="Thioredoxin" evidence="1">
    <location>
        <begin position="50"/>
        <end position="205"/>
    </location>
</feature>
<dbReference type="SUPFAM" id="SSF52833">
    <property type="entry name" value="Thioredoxin-like"/>
    <property type="match status" value="1"/>
</dbReference>